<dbReference type="Proteomes" id="UP001187531">
    <property type="component" value="Unassembled WGS sequence"/>
</dbReference>
<comment type="caution">
    <text evidence="5">The sequence shown here is derived from an EMBL/GenBank/DDBJ whole genome shotgun (WGS) entry which is preliminary data.</text>
</comment>
<protein>
    <recommendedName>
        <fullName evidence="1">Arginyl-tRNA--protein transferase 1</fullName>
        <shortName evidence="1">Arginyltransferase 1</shortName>
        <shortName evidence="1">R-transferase 1</shortName>
        <ecNumber evidence="1">2.3.2.8</ecNumber>
    </recommendedName>
    <alternativeName>
        <fullName evidence="1">Arginine-tRNA--protein transferase 1</fullName>
    </alternativeName>
</protein>
<keyword evidence="1" id="KW-0808">Transferase</keyword>
<feature type="domain" description="N-end rule aminoacyl transferase C-terminal" evidence="4">
    <location>
        <begin position="190"/>
        <end position="329"/>
    </location>
</feature>
<dbReference type="PIRSF" id="PIRSF037207">
    <property type="entry name" value="ATE1_euk"/>
    <property type="match status" value="1"/>
</dbReference>
<accession>A0AA88IB75</accession>
<dbReference type="InterPro" id="IPR007472">
    <property type="entry name" value="N-end_Aminoacyl_Trfase_C"/>
</dbReference>
<comment type="function">
    <text evidence="1">Involved in the post-translational conjugation of arginine to the N-terminal aspartate or glutamate of a protein. This arginylation is required for degradation of the protein via the ubiquitin pathway.</text>
</comment>
<evidence type="ECO:0000313" key="6">
    <source>
        <dbReference type="Proteomes" id="UP001187531"/>
    </source>
</evidence>
<sequence length="418" mass="48542">MDVTCCPQYTIRCLSTEIQLRKSHKKILKRMRNFLACGERPKTIGQFSFLTPEDQEIFTVSKQARLLETDLQNLNERKEEDETAYKKHKHDSILSGETVSELSEKPPKSIDATEKAGCSKKAKQKRIARKIESLKKKGVDFVPRPKAQQVQKKMRDYFEDEERIQKKHILKISLVQSSPASMEFQETLPESHALYAKYQMAVHGDKPSDCTMKHFERFLVKSPLKPVKGSDESLRMCGSYHQHYRLDGKLIAVGVIDILPRCVSSVYFYYDTEYQFLSLGTYGSLRELAFTQNLSKVIPDIKWYYLGFYIHDCPKMKYKGQYSPSFLLCPETKTWLPIEKCVPILDKTKYARLNPDLNAMDEEENVDLNEVLVLYERTMMNYAEYRSICVDANDESEVKEYAKLVGSSVANRMLLFRE</sequence>
<evidence type="ECO:0000256" key="2">
    <source>
        <dbReference type="SAM" id="Coils"/>
    </source>
</evidence>
<dbReference type="EC" id="2.3.2.8" evidence="1"/>
<dbReference type="PANTHER" id="PTHR21367:SF1">
    <property type="entry name" value="ARGINYL-TRNA--PROTEIN TRANSFERASE 1"/>
    <property type="match status" value="1"/>
</dbReference>
<organism evidence="5 6">
    <name type="scientific">Artemia franciscana</name>
    <name type="common">Brine shrimp</name>
    <name type="synonym">Artemia sanfranciscana</name>
    <dbReference type="NCBI Taxonomy" id="6661"/>
    <lineage>
        <taxon>Eukaryota</taxon>
        <taxon>Metazoa</taxon>
        <taxon>Ecdysozoa</taxon>
        <taxon>Arthropoda</taxon>
        <taxon>Crustacea</taxon>
        <taxon>Branchiopoda</taxon>
        <taxon>Anostraca</taxon>
        <taxon>Artemiidae</taxon>
        <taxon>Artemia</taxon>
    </lineage>
</organism>
<feature type="coiled-coil region" evidence="2">
    <location>
        <begin position="64"/>
        <end position="91"/>
    </location>
</feature>
<proteinExistence type="inferred from homology"/>
<dbReference type="SUPFAM" id="SSF55729">
    <property type="entry name" value="Acyl-CoA N-acyltransferases (Nat)"/>
    <property type="match status" value="1"/>
</dbReference>
<comment type="catalytic activity">
    <reaction evidence="1">
        <text>an N-terminal L-alpha-aminoacyl-[protein] + L-arginyl-tRNA(Arg) = an N-terminal L-arginyl-L-aminoacyl-[protein] + tRNA(Arg) + H(+)</text>
        <dbReference type="Rhea" id="RHEA:10208"/>
        <dbReference type="Rhea" id="RHEA-COMP:9658"/>
        <dbReference type="Rhea" id="RHEA-COMP:9673"/>
        <dbReference type="Rhea" id="RHEA-COMP:10636"/>
        <dbReference type="Rhea" id="RHEA-COMP:10638"/>
        <dbReference type="ChEBI" id="CHEBI:15378"/>
        <dbReference type="ChEBI" id="CHEBI:78442"/>
        <dbReference type="ChEBI" id="CHEBI:78513"/>
        <dbReference type="ChEBI" id="CHEBI:78597"/>
        <dbReference type="ChEBI" id="CHEBI:83562"/>
        <dbReference type="EC" id="2.3.2.8"/>
    </reaction>
</comment>
<dbReference type="GO" id="GO:0005737">
    <property type="term" value="C:cytoplasm"/>
    <property type="evidence" value="ECO:0007669"/>
    <property type="project" value="TreeGrafter"/>
</dbReference>
<feature type="compositionally biased region" description="Basic and acidic residues" evidence="3">
    <location>
        <begin position="102"/>
        <end position="114"/>
    </location>
</feature>
<dbReference type="GO" id="GO:0004057">
    <property type="term" value="F:arginyl-tRNA--protein transferase activity"/>
    <property type="evidence" value="ECO:0007669"/>
    <property type="project" value="UniProtKB-EC"/>
</dbReference>
<keyword evidence="1" id="KW-0833">Ubl conjugation pathway</keyword>
<gene>
    <name evidence="5" type="ORF">QYM36_008352</name>
</gene>
<evidence type="ECO:0000313" key="5">
    <source>
        <dbReference type="EMBL" id="KAK2727840.1"/>
    </source>
</evidence>
<reference evidence="5" key="1">
    <citation type="submission" date="2023-07" db="EMBL/GenBank/DDBJ databases">
        <title>Chromosome-level genome assembly of Artemia franciscana.</title>
        <authorList>
            <person name="Jo E."/>
        </authorList>
    </citation>
    <scope>NUCLEOTIDE SEQUENCE</scope>
    <source>
        <tissue evidence="5">Whole body</tissue>
    </source>
</reference>
<dbReference type="AlphaFoldDB" id="A0AA88IB75"/>
<dbReference type="PANTHER" id="PTHR21367">
    <property type="entry name" value="ARGININE-TRNA-PROTEIN TRANSFERASE 1"/>
    <property type="match status" value="1"/>
</dbReference>
<evidence type="ECO:0000256" key="3">
    <source>
        <dbReference type="SAM" id="MobiDB-lite"/>
    </source>
</evidence>
<name>A0AA88IB75_ARTSF</name>
<keyword evidence="1" id="KW-0012">Acyltransferase</keyword>
<dbReference type="Pfam" id="PF04377">
    <property type="entry name" value="ATE_C"/>
    <property type="match status" value="1"/>
</dbReference>
<dbReference type="EMBL" id="JAVRJZ010000001">
    <property type="protein sequence ID" value="KAK2727840.1"/>
    <property type="molecule type" value="Genomic_DNA"/>
</dbReference>
<evidence type="ECO:0000259" key="4">
    <source>
        <dbReference type="Pfam" id="PF04377"/>
    </source>
</evidence>
<dbReference type="InterPro" id="IPR017137">
    <property type="entry name" value="Arg-tRNA-P_Trfase_1_euk"/>
</dbReference>
<comment type="similarity">
    <text evidence="1">Belongs to the R-transferase family.</text>
</comment>
<dbReference type="InterPro" id="IPR016181">
    <property type="entry name" value="Acyl_CoA_acyltransferase"/>
</dbReference>
<evidence type="ECO:0000256" key="1">
    <source>
        <dbReference type="PIRNR" id="PIRNR037207"/>
    </source>
</evidence>
<keyword evidence="2" id="KW-0175">Coiled coil</keyword>
<feature type="region of interest" description="Disordered" evidence="3">
    <location>
        <begin position="95"/>
        <end position="122"/>
    </location>
</feature>
<keyword evidence="6" id="KW-1185">Reference proteome</keyword>
<dbReference type="InterPro" id="IPR030700">
    <property type="entry name" value="N-end_Aminoacyl_Trfase"/>
</dbReference>